<dbReference type="Gene3D" id="1.20.1280.50">
    <property type="match status" value="1"/>
</dbReference>
<reference evidence="2" key="1">
    <citation type="submission" date="2019-12" db="EMBL/GenBank/DDBJ databases">
        <authorList>
            <person name="Scholes J."/>
        </authorList>
    </citation>
    <scope>NUCLEOTIDE SEQUENCE</scope>
</reference>
<protein>
    <recommendedName>
        <fullName evidence="1">F-box domain-containing protein</fullName>
    </recommendedName>
</protein>
<dbReference type="Pfam" id="PF07734">
    <property type="entry name" value="FBA_1"/>
    <property type="match status" value="1"/>
</dbReference>
<dbReference type="InterPro" id="IPR011043">
    <property type="entry name" value="Gal_Oxase/kelch_b-propeller"/>
</dbReference>
<dbReference type="InterPro" id="IPR050796">
    <property type="entry name" value="SCF_F-box_component"/>
</dbReference>
<dbReference type="InterPro" id="IPR006527">
    <property type="entry name" value="F-box-assoc_dom_typ1"/>
</dbReference>
<sequence>MSDYLPQEVWANVFLRLPVKTLIGIRSVCKYFDHIILSPSFISDHLAHSKQNQIPIVRYLRGREKSKRKEHYALIPNDLEYLEDIREIDFPFRSECYKHFKVIAACNGLICLSDESYRRARGIILWNPSIKRYLALPKPQLSLKSLKAFNFTYVVGFGYDCGSDDYKVLRITYVYGFRGGKKRRIDPPKPGPVIEMYTVKSGSWRNLNIDELTFPRLFHETNQAFVRGCLHWPNGWWSSIACFDLRNEAFNGGIDLPESAREWDWNFHFHLAVLGEKLALVVDRTAVKGIAHVWVMEEYGEVGSWRKLYNVDTMPKYLMFVGFTDNGNIMGTIDRNKLYCYDPDKDYLNNLCIRGAMGSFHVEMYMESLILVDGESAVSRSVAITCEGEDW</sequence>
<evidence type="ECO:0000259" key="1">
    <source>
        <dbReference type="PROSITE" id="PS50181"/>
    </source>
</evidence>
<dbReference type="AlphaFoldDB" id="A0A9N7N0Q2"/>
<dbReference type="InterPro" id="IPR036047">
    <property type="entry name" value="F-box-like_dom_sf"/>
</dbReference>
<dbReference type="Pfam" id="PF00646">
    <property type="entry name" value="F-box"/>
    <property type="match status" value="1"/>
</dbReference>
<dbReference type="Proteomes" id="UP001153555">
    <property type="component" value="Unassembled WGS sequence"/>
</dbReference>
<gene>
    <name evidence="2" type="ORF">SHERM_20828</name>
</gene>
<dbReference type="PANTHER" id="PTHR31672:SF10">
    <property type="entry name" value="F-BOX DOMAIN-CONTAINING PROTEIN"/>
    <property type="match status" value="1"/>
</dbReference>
<dbReference type="EMBL" id="CACSLK010024540">
    <property type="protein sequence ID" value="CAA0823681.1"/>
    <property type="molecule type" value="Genomic_DNA"/>
</dbReference>
<evidence type="ECO:0000313" key="2">
    <source>
        <dbReference type="EMBL" id="CAA0823681.1"/>
    </source>
</evidence>
<comment type="caution">
    <text evidence="2">The sequence shown here is derived from an EMBL/GenBank/DDBJ whole genome shotgun (WGS) entry which is preliminary data.</text>
</comment>
<dbReference type="InterPro" id="IPR017451">
    <property type="entry name" value="F-box-assoc_interact_dom"/>
</dbReference>
<dbReference type="SUPFAM" id="SSF50965">
    <property type="entry name" value="Galactose oxidase, central domain"/>
    <property type="match status" value="1"/>
</dbReference>
<feature type="domain" description="F-box" evidence="1">
    <location>
        <begin position="1"/>
        <end position="45"/>
    </location>
</feature>
<accession>A0A9N7N0Q2</accession>
<dbReference type="NCBIfam" id="TIGR01640">
    <property type="entry name" value="F_box_assoc_1"/>
    <property type="match status" value="1"/>
</dbReference>
<keyword evidence="3" id="KW-1185">Reference proteome</keyword>
<dbReference type="PANTHER" id="PTHR31672">
    <property type="entry name" value="BNACNNG10540D PROTEIN"/>
    <property type="match status" value="1"/>
</dbReference>
<dbReference type="SMART" id="SM00256">
    <property type="entry name" value="FBOX"/>
    <property type="match status" value="1"/>
</dbReference>
<name>A0A9N7N0Q2_STRHE</name>
<dbReference type="PROSITE" id="PS50181">
    <property type="entry name" value="FBOX"/>
    <property type="match status" value="1"/>
</dbReference>
<evidence type="ECO:0000313" key="3">
    <source>
        <dbReference type="Proteomes" id="UP001153555"/>
    </source>
</evidence>
<organism evidence="2 3">
    <name type="scientific">Striga hermonthica</name>
    <name type="common">Purple witchweed</name>
    <name type="synonym">Buchnera hermonthica</name>
    <dbReference type="NCBI Taxonomy" id="68872"/>
    <lineage>
        <taxon>Eukaryota</taxon>
        <taxon>Viridiplantae</taxon>
        <taxon>Streptophyta</taxon>
        <taxon>Embryophyta</taxon>
        <taxon>Tracheophyta</taxon>
        <taxon>Spermatophyta</taxon>
        <taxon>Magnoliopsida</taxon>
        <taxon>eudicotyledons</taxon>
        <taxon>Gunneridae</taxon>
        <taxon>Pentapetalae</taxon>
        <taxon>asterids</taxon>
        <taxon>lamiids</taxon>
        <taxon>Lamiales</taxon>
        <taxon>Orobanchaceae</taxon>
        <taxon>Buchnereae</taxon>
        <taxon>Striga</taxon>
    </lineage>
</organism>
<dbReference type="SUPFAM" id="SSF81383">
    <property type="entry name" value="F-box domain"/>
    <property type="match status" value="1"/>
</dbReference>
<dbReference type="OrthoDB" id="1745566at2759"/>
<dbReference type="InterPro" id="IPR001810">
    <property type="entry name" value="F-box_dom"/>
</dbReference>
<proteinExistence type="predicted"/>